<proteinExistence type="predicted"/>
<evidence type="ECO:0000313" key="1">
    <source>
        <dbReference type="EMBL" id="GAG27617.1"/>
    </source>
</evidence>
<sequence length="41" mass="4984">YNSSIELYIYYPNSIIKKETVYPWKIVSKEWNSYKLPLPSK</sequence>
<gene>
    <name evidence="1" type="ORF">S01H1_48335</name>
</gene>
<dbReference type="AlphaFoldDB" id="X0WWP2"/>
<organism evidence="1">
    <name type="scientific">marine sediment metagenome</name>
    <dbReference type="NCBI Taxonomy" id="412755"/>
    <lineage>
        <taxon>unclassified sequences</taxon>
        <taxon>metagenomes</taxon>
        <taxon>ecological metagenomes</taxon>
    </lineage>
</organism>
<reference evidence="1" key="1">
    <citation type="journal article" date="2014" name="Front. Microbiol.">
        <title>High frequency of phylogenetically diverse reductive dehalogenase-homologous genes in deep subseafloor sedimentary metagenomes.</title>
        <authorList>
            <person name="Kawai M."/>
            <person name="Futagami T."/>
            <person name="Toyoda A."/>
            <person name="Takaki Y."/>
            <person name="Nishi S."/>
            <person name="Hori S."/>
            <person name="Arai W."/>
            <person name="Tsubouchi T."/>
            <person name="Morono Y."/>
            <person name="Uchiyama I."/>
            <person name="Ito T."/>
            <person name="Fujiyama A."/>
            <person name="Inagaki F."/>
            <person name="Takami H."/>
        </authorList>
    </citation>
    <scope>NUCLEOTIDE SEQUENCE</scope>
    <source>
        <strain evidence="1">Expedition CK06-06</strain>
    </source>
</reference>
<name>X0WWP2_9ZZZZ</name>
<protein>
    <submittedName>
        <fullName evidence="1">Uncharacterized protein</fullName>
    </submittedName>
</protein>
<comment type="caution">
    <text evidence="1">The sequence shown here is derived from an EMBL/GenBank/DDBJ whole genome shotgun (WGS) entry which is preliminary data.</text>
</comment>
<dbReference type="EMBL" id="BARS01031039">
    <property type="protein sequence ID" value="GAG27617.1"/>
    <property type="molecule type" value="Genomic_DNA"/>
</dbReference>
<feature type="non-terminal residue" evidence="1">
    <location>
        <position position="1"/>
    </location>
</feature>
<accession>X0WWP2</accession>